<dbReference type="GO" id="GO:0032259">
    <property type="term" value="P:methylation"/>
    <property type="evidence" value="ECO:0007669"/>
    <property type="project" value="UniProtKB-KW"/>
</dbReference>
<dbReference type="EC" id="2.1.1.17" evidence="13"/>
<dbReference type="GO" id="GO:0006656">
    <property type="term" value="P:phosphatidylcholine biosynthetic process"/>
    <property type="evidence" value="ECO:0007669"/>
    <property type="project" value="UniProtKB-UniRule"/>
</dbReference>
<keyword evidence="10" id="KW-0472">Membrane</keyword>
<reference evidence="15 16" key="1">
    <citation type="submission" date="2014-09" db="EMBL/GenBank/DDBJ databases">
        <authorList>
            <person name="Magalhaes I.L.F."/>
            <person name="Oliveira U."/>
            <person name="Santos F.R."/>
            <person name="Vidigal T.H.D.A."/>
            <person name="Brescovit A.D."/>
            <person name="Santos A.J."/>
        </authorList>
    </citation>
    <scope>NUCLEOTIDE SEQUENCE [LARGE SCALE GENOMIC DNA]</scope>
</reference>
<evidence type="ECO:0000256" key="8">
    <source>
        <dbReference type="ARBA" id="ARBA00022989"/>
    </source>
</evidence>
<dbReference type="GO" id="GO:0005789">
    <property type="term" value="C:endoplasmic reticulum membrane"/>
    <property type="evidence" value="ECO:0007669"/>
    <property type="project" value="UniProtKB-SubCell"/>
</dbReference>
<comment type="subcellular location">
    <subcellularLocation>
        <location evidence="1">Endomembrane system</location>
        <topology evidence="1">Multi-pass membrane protein</topology>
    </subcellularLocation>
    <subcellularLocation>
        <location evidence="13">Endoplasmic reticulum membrane</location>
        <topology evidence="13">Multi-pass membrane protein</topology>
    </subcellularLocation>
</comment>
<comment type="pathway">
    <text evidence="13">Phospholipid metabolism; phosphatidylcholine biosynthesis.</text>
</comment>
<keyword evidence="6" id="KW-0812">Transmembrane</keyword>
<evidence type="ECO:0000256" key="3">
    <source>
        <dbReference type="ARBA" id="ARBA00022603"/>
    </source>
</evidence>
<feature type="region of interest" description="Disordered" evidence="14">
    <location>
        <begin position="286"/>
        <end position="311"/>
    </location>
</feature>
<keyword evidence="5 13" id="KW-0949">S-adenosyl-L-methionine</keyword>
<accession>A0A0P1BMI7</accession>
<evidence type="ECO:0000256" key="6">
    <source>
        <dbReference type="ARBA" id="ARBA00022692"/>
    </source>
</evidence>
<keyword evidence="8" id="KW-1133">Transmembrane helix</keyword>
<keyword evidence="2 13" id="KW-0444">Lipid biosynthesis</keyword>
<protein>
    <recommendedName>
        <fullName evidence="13">Phosphatidylethanolamine N-methyltransferase</fullName>
        <shortName evidence="13">PEAMT</shortName>
        <ecNumber evidence="13">2.1.1.17</ecNumber>
    </recommendedName>
</protein>
<dbReference type="EMBL" id="CCYA01000254">
    <property type="protein sequence ID" value="CEH17137.1"/>
    <property type="molecule type" value="Genomic_DNA"/>
</dbReference>
<evidence type="ECO:0000256" key="13">
    <source>
        <dbReference type="RuleBase" id="RU361122"/>
    </source>
</evidence>
<evidence type="ECO:0000256" key="12">
    <source>
        <dbReference type="ARBA" id="ARBA00023264"/>
    </source>
</evidence>
<feature type="region of interest" description="Disordered" evidence="14">
    <location>
        <begin position="750"/>
        <end position="775"/>
    </location>
</feature>
<dbReference type="Pfam" id="PF04191">
    <property type="entry name" value="PEMT"/>
    <property type="match status" value="1"/>
</dbReference>
<organism evidence="15 16">
    <name type="scientific">Ceraceosorus bombacis</name>
    <dbReference type="NCBI Taxonomy" id="401625"/>
    <lineage>
        <taxon>Eukaryota</taxon>
        <taxon>Fungi</taxon>
        <taxon>Dikarya</taxon>
        <taxon>Basidiomycota</taxon>
        <taxon>Ustilaginomycotina</taxon>
        <taxon>Exobasidiomycetes</taxon>
        <taxon>Ceraceosorales</taxon>
        <taxon>Ceraceosoraceae</taxon>
        <taxon>Ceraceosorus</taxon>
    </lineage>
</organism>
<comment type="similarity">
    <text evidence="13">Belongs to the class VI-like SAM-binding methyltransferase superfamily. CHO2 family.</text>
</comment>
<feature type="compositionally biased region" description="Basic and acidic residues" evidence="14">
    <location>
        <begin position="290"/>
        <end position="303"/>
    </location>
</feature>
<dbReference type="InterPro" id="IPR007318">
    <property type="entry name" value="Phopholipid_MeTrfase"/>
</dbReference>
<evidence type="ECO:0000256" key="2">
    <source>
        <dbReference type="ARBA" id="ARBA00022516"/>
    </source>
</evidence>
<dbReference type="UniPathway" id="UPA00753"/>
<evidence type="ECO:0000256" key="11">
    <source>
        <dbReference type="ARBA" id="ARBA00023209"/>
    </source>
</evidence>
<dbReference type="PANTHER" id="PTHR32138:SF0">
    <property type="entry name" value="PHOSPHATIDYLETHANOLAMINE N-METHYLTRANSFERASE"/>
    <property type="match status" value="1"/>
</dbReference>
<proteinExistence type="inferred from homology"/>
<dbReference type="Proteomes" id="UP000054845">
    <property type="component" value="Unassembled WGS sequence"/>
</dbReference>
<dbReference type="AlphaFoldDB" id="A0A0P1BMI7"/>
<evidence type="ECO:0000256" key="7">
    <source>
        <dbReference type="ARBA" id="ARBA00022824"/>
    </source>
</evidence>
<evidence type="ECO:0000256" key="9">
    <source>
        <dbReference type="ARBA" id="ARBA00023098"/>
    </source>
</evidence>
<dbReference type="PIRSF" id="PIRSF000383">
    <property type="entry name" value="PEAMT"/>
    <property type="match status" value="1"/>
</dbReference>
<evidence type="ECO:0000256" key="4">
    <source>
        <dbReference type="ARBA" id="ARBA00022679"/>
    </source>
</evidence>
<dbReference type="PROSITE" id="PS51598">
    <property type="entry name" value="SAM_CHO2"/>
    <property type="match status" value="1"/>
</dbReference>
<evidence type="ECO:0000313" key="16">
    <source>
        <dbReference type="Proteomes" id="UP000054845"/>
    </source>
</evidence>
<name>A0A0P1BMI7_9BASI</name>
<keyword evidence="7 13" id="KW-0256">Endoplasmic reticulum</keyword>
<keyword evidence="4 13" id="KW-0808">Transferase</keyword>
<comment type="catalytic activity">
    <reaction evidence="13">
        <text>a 1,2-diacyl-sn-glycero-3-phosphoethanolamine + S-adenosyl-L-methionine = a 1,2-diacyl-sn-glycero-3-phospho-N-methylethanolamine + S-adenosyl-L-homocysteine + H(+)</text>
        <dbReference type="Rhea" id="RHEA:11164"/>
        <dbReference type="ChEBI" id="CHEBI:15378"/>
        <dbReference type="ChEBI" id="CHEBI:57856"/>
        <dbReference type="ChEBI" id="CHEBI:59789"/>
        <dbReference type="ChEBI" id="CHEBI:64573"/>
        <dbReference type="ChEBI" id="CHEBI:64612"/>
        <dbReference type="EC" id="2.1.1.17"/>
    </reaction>
</comment>
<evidence type="ECO:0000256" key="14">
    <source>
        <dbReference type="SAM" id="MobiDB-lite"/>
    </source>
</evidence>
<keyword evidence="11 13" id="KW-0594">Phospholipid biosynthesis</keyword>
<evidence type="ECO:0000256" key="5">
    <source>
        <dbReference type="ARBA" id="ARBA00022691"/>
    </source>
</evidence>
<keyword evidence="16" id="KW-1185">Reference proteome</keyword>
<dbReference type="STRING" id="401625.A0A0P1BMI7"/>
<comment type="function">
    <text evidence="13">Catalyzes the first step of the methylation pathway of phosphatidylcholine biosynthesis, the SAM-dependent methylation of phosphatidylethanolamine (PE) to phosphatidylmonomethylethanolamine (PMME).</text>
</comment>
<dbReference type="GO" id="GO:0004608">
    <property type="term" value="F:phosphatidylethanolamine N-methyltransferase activity"/>
    <property type="evidence" value="ECO:0007669"/>
    <property type="project" value="UniProtKB-UniRule"/>
</dbReference>
<dbReference type="InterPro" id="IPR016219">
    <property type="entry name" value="Phosphatid-EA_MeTrfase_fun"/>
</dbReference>
<dbReference type="PANTHER" id="PTHR32138">
    <property type="entry name" value="PHOSPHATIDYLETHANOLAMINE N-METHYLTRANSFERASE"/>
    <property type="match status" value="1"/>
</dbReference>
<feature type="compositionally biased region" description="Low complexity" evidence="14">
    <location>
        <begin position="17"/>
        <end position="30"/>
    </location>
</feature>
<keyword evidence="12 13" id="KW-1208">Phospholipid metabolism</keyword>
<evidence type="ECO:0000256" key="1">
    <source>
        <dbReference type="ARBA" id="ARBA00004127"/>
    </source>
</evidence>
<evidence type="ECO:0000313" key="15">
    <source>
        <dbReference type="EMBL" id="CEH17137.1"/>
    </source>
</evidence>
<evidence type="ECO:0000256" key="10">
    <source>
        <dbReference type="ARBA" id="ARBA00023136"/>
    </source>
</evidence>
<keyword evidence="9 13" id="KW-0443">Lipid metabolism</keyword>
<sequence length="836" mass="93822">MSATGVADKSEGLRQRATASSSSDKTSSSAPQDAEQKGHKVLGRTSDGTVFEVPETPDMLTSIFSPYAPKTPLDILTIVSLSAQVLLFFALSRSSARIFFACYFAFWRAAYNAGLGWVLKQQSEHNWIVKVVKREGWMDKKSSPKMEEAVRKHLKAKMGKGYKYENVPIEYNIWLLFRSIVDVILLNDFTAYSLFAFSCTRLPEGHSAMMHVLRWAAGWTLIFFNLWVKMDAHRVVKDYAWYWGDCFFLCLQSLVFDGVYELRVYGEKKPLAARVPLRTAPYNAASADAAKGRGEAKRPRADSDALPSPRLAMSPLNGHSCDLHSTDDEDIGHPTDLSPEEAQRMRFQAERESRTRATNLHDLHHKIFKRDVVVFKNLDPLRGSDFQLIVASFYALVPFLLPTSRLGPNTTLALAYVNALAWRAFHSGGLGLILSKQSQSKWMVRHFLKHYSFNSSADAVYETFDSWKIIYNTSLVMTYISYGILCWKCYVPLGSDWHVGTDLLRHVLGVLLIALHVWAAHDSYNVLGPFGWLYGDFFIDEFPHQLHSVGIFRFLNSPERSVGEDVSTIDTSLYSLEVQPSAAGNRRFYLGEPISVKWRAPSTHSRRDWIGIYLVSRLGGPRGADGEQALVTRISSHGKWVGVAEDEWDGDVHNGALPLTPSAAPSGEVEKSLGTPALQSGTTLFKGAKLPWQEGIYEIRYHHDAKHNVLARSSRLEIYVDKPADPTSFEKTYAVLGKIVLAALDNNNSYAPRSQTGRPQAEFMPEGRTSDEDPDDFTIWDRAQAKRIASGIQQAFDVDYSVDVVVAVANLRKLAHDIVEARQVLDPNFRPTLLHQ</sequence>
<feature type="region of interest" description="Disordered" evidence="14">
    <location>
        <begin position="1"/>
        <end position="41"/>
    </location>
</feature>
<keyword evidence="3 13" id="KW-0489">Methyltransferase</keyword>
<dbReference type="OrthoDB" id="4583at2759"/>